<feature type="region of interest" description="Disordered" evidence="1">
    <location>
        <begin position="20"/>
        <end position="39"/>
    </location>
</feature>
<accession>A0ABW7YVQ9</accession>
<name>A0ABW7YVQ9_9ACTN</name>
<comment type="caution">
    <text evidence="2">The sequence shown here is derived from an EMBL/GenBank/DDBJ whole genome shotgun (WGS) entry which is preliminary data.</text>
</comment>
<evidence type="ECO:0000313" key="2">
    <source>
        <dbReference type="EMBL" id="MFI6499368.1"/>
    </source>
</evidence>
<organism evidence="2 3">
    <name type="scientific">Nonomuraea typhae</name>
    <dbReference type="NCBI Taxonomy" id="2603600"/>
    <lineage>
        <taxon>Bacteria</taxon>
        <taxon>Bacillati</taxon>
        <taxon>Actinomycetota</taxon>
        <taxon>Actinomycetes</taxon>
        <taxon>Streptosporangiales</taxon>
        <taxon>Streptosporangiaceae</taxon>
        <taxon>Nonomuraea</taxon>
    </lineage>
</organism>
<keyword evidence="3" id="KW-1185">Reference proteome</keyword>
<evidence type="ECO:0000313" key="3">
    <source>
        <dbReference type="Proteomes" id="UP001612741"/>
    </source>
</evidence>
<proteinExistence type="predicted"/>
<gene>
    <name evidence="2" type="ORF">ACIBG2_18415</name>
</gene>
<protein>
    <submittedName>
        <fullName evidence="2">Uncharacterized protein</fullName>
    </submittedName>
</protein>
<sequence length="139" mass="15334">MPGHFHAYLWTGIGEELRMEEERRPGTPEFASSPVPPTRTADWLARPRRQVAATFETPADAVTWLAHEYDLATRALLHPADEARIGREVRLANATALLKGGADVQWGFWLTGGRFTSVGVVCCPNRTAVHRCPLMIGAT</sequence>
<dbReference type="EMBL" id="JBITGY010000004">
    <property type="protein sequence ID" value="MFI6499368.1"/>
    <property type="molecule type" value="Genomic_DNA"/>
</dbReference>
<dbReference type="Proteomes" id="UP001612741">
    <property type="component" value="Unassembled WGS sequence"/>
</dbReference>
<evidence type="ECO:0000256" key="1">
    <source>
        <dbReference type="SAM" id="MobiDB-lite"/>
    </source>
</evidence>
<dbReference type="RefSeq" id="WP_397082602.1">
    <property type="nucleotide sequence ID" value="NZ_JBITGY010000004.1"/>
</dbReference>
<reference evidence="2 3" key="1">
    <citation type="submission" date="2024-10" db="EMBL/GenBank/DDBJ databases">
        <title>The Natural Products Discovery Center: Release of the First 8490 Sequenced Strains for Exploring Actinobacteria Biosynthetic Diversity.</title>
        <authorList>
            <person name="Kalkreuter E."/>
            <person name="Kautsar S.A."/>
            <person name="Yang D."/>
            <person name="Bader C.D."/>
            <person name="Teijaro C.N."/>
            <person name="Fluegel L."/>
            <person name="Davis C.M."/>
            <person name="Simpson J.R."/>
            <person name="Lauterbach L."/>
            <person name="Steele A.D."/>
            <person name="Gui C."/>
            <person name="Meng S."/>
            <person name="Li G."/>
            <person name="Viehrig K."/>
            <person name="Ye F."/>
            <person name="Su P."/>
            <person name="Kiefer A.F."/>
            <person name="Nichols A."/>
            <person name="Cepeda A.J."/>
            <person name="Yan W."/>
            <person name="Fan B."/>
            <person name="Jiang Y."/>
            <person name="Adhikari A."/>
            <person name="Zheng C.-J."/>
            <person name="Schuster L."/>
            <person name="Cowan T.M."/>
            <person name="Smanski M.J."/>
            <person name="Chevrette M.G."/>
            <person name="De Carvalho L.P.S."/>
            <person name="Shen B."/>
        </authorList>
    </citation>
    <scope>NUCLEOTIDE SEQUENCE [LARGE SCALE GENOMIC DNA]</scope>
    <source>
        <strain evidence="2 3">NPDC050545</strain>
    </source>
</reference>